<dbReference type="Proteomes" id="UP001165960">
    <property type="component" value="Unassembled WGS sequence"/>
</dbReference>
<name>A0ACC2U3U6_9FUNG</name>
<protein>
    <submittedName>
        <fullName evidence="1">Uncharacterized protein</fullName>
    </submittedName>
</protein>
<keyword evidence="2" id="KW-1185">Reference proteome</keyword>
<evidence type="ECO:0000313" key="1">
    <source>
        <dbReference type="EMBL" id="KAJ9081405.1"/>
    </source>
</evidence>
<accession>A0ACC2U3U6</accession>
<evidence type="ECO:0000313" key="2">
    <source>
        <dbReference type="Proteomes" id="UP001165960"/>
    </source>
</evidence>
<comment type="caution">
    <text evidence="1">The sequence shown here is derived from an EMBL/GenBank/DDBJ whole genome shotgun (WGS) entry which is preliminary data.</text>
</comment>
<organism evidence="1 2">
    <name type="scientific">Entomophthora muscae</name>
    <dbReference type="NCBI Taxonomy" id="34485"/>
    <lineage>
        <taxon>Eukaryota</taxon>
        <taxon>Fungi</taxon>
        <taxon>Fungi incertae sedis</taxon>
        <taxon>Zoopagomycota</taxon>
        <taxon>Entomophthoromycotina</taxon>
        <taxon>Entomophthoromycetes</taxon>
        <taxon>Entomophthorales</taxon>
        <taxon>Entomophthoraceae</taxon>
        <taxon>Entomophthora</taxon>
    </lineage>
</organism>
<proteinExistence type="predicted"/>
<reference evidence="1" key="1">
    <citation type="submission" date="2022-04" db="EMBL/GenBank/DDBJ databases">
        <title>Genome of the entomopathogenic fungus Entomophthora muscae.</title>
        <authorList>
            <person name="Elya C."/>
            <person name="Lovett B.R."/>
            <person name="Lee E."/>
            <person name="Macias A.M."/>
            <person name="Hajek A.E."/>
            <person name="De Bivort B.L."/>
            <person name="Kasson M.T."/>
            <person name="De Fine Licht H.H."/>
            <person name="Stajich J.E."/>
        </authorList>
    </citation>
    <scope>NUCLEOTIDE SEQUENCE</scope>
    <source>
        <strain evidence="1">Berkeley</strain>
    </source>
</reference>
<dbReference type="EMBL" id="QTSX02001478">
    <property type="protein sequence ID" value="KAJ9081405.1"/>
    <property type="molecule type" value="Genomic_DNA"/>
</dbReference>
<sequence>MFNFKSCFNLYGQKYKFREAEVASEIMGCYCSPCQVAVDRSLTRTVEKEDVVSTKTSKDMLENMSHFILSAIKVVTTATSKSRFSLSFPYAGVRFVQIKFQSICYLLLGH</sequence>
<gene>
    <name evidence="1" type="ORF">DSO57_1014923</name>
</gene>